<accession>A0A4S8KT22</accession>
<reference evidence="2 3" key="1">
    <citation type="journal article" date="2019" name="Nat. Ecol. Evol.">
        <title>Megaphylogeny resolves global patterns of mushroom evolution.</title>
        <authorList>
            <person name="Varga T."/>
            <person name="Krizsan K."/>
            <person name="Foldi C."/>
            <person name="Dima B."/>
            <person name="Sanchez-Garcia M."/>
            <person name="Sanchez-Ramirez S."/>
            <person name="Szollosi G.J."/>
            <person name="Szarkandi J.G."/>
            <person name="Papp V."/>
            <person name="Albert L."/>
            <person name="Andreopoulos W."/>
            <person name="Angelini C."/>
            <person name="Antonin V."/>
            <person name="Barry K.W."/>
            <person name="Bougher N.L."/>
            <person name="Buchanan P."/>
            <person name="Buyck B."/>
            <person name="Bense V."/>
            <person name="Catcheside P."/>
            <person name="Chovatia M."/>
            <person name="Cooper J."/>
            <person name="Damon W."/>
            <person name="Desjardin D."/>
            <person name="Finy P."/>
            <person name="Geml J."/>
            <person name="Haridas S."/>
            <person name="Hughes K."/>
            <person name="Justo A."/>
            <person name="Karasinski D."/>
            <person name="Kautmanova I."/>
            <person name="Kiss B."/>
            <person name="Kocsube S."/>
            <person name="Kotiranta H."/>
            <person name="LaButti K.M."/>
            <person name="Lechner B.E."/>
            <person name="Liimatainen K."/>
            <person name="Lipzen A."/>
            <person name="Lukacs Z."/>
            <person name="Mihaltcheva S."/>
            <person name="Morgado L.N."/>
            <person name="Niskanen T."/>
            <person name="Noordeloos M.E."/>
            <person name="Ohm R.A."/>
            <person name="Ortiz-Santana B."/>
            <person name="Ovrebo C."/>
            <person name="Racz N."/>
            <person name="Riley R."/>
            <person name="Savchenko A."/>
            <person name="Shiryaev A."/>
            <person name="Soop K."/>
            <person name="Spirin V."/>
            <person name="Szebenyi C."/>
            <person name="Tomsovsky M."/>
            <person name="Tulloss R.E."/>
            <person name="Uehling J."/>
            <person name="Grigoriev I.V."/>
            <person name="Vagvolgyi C."/>
            <person name="Papp T."/>
            <person name="Martin F.M."/>
            <person name="Miettinen O."/>
            <person name="Hibbett D.S."/>
            <person name="Nagy L.G."/>
        </authorList>
    </citation>
    <scope>NUCLEOTIDE SEQUENCE [LARGE SCALE GENOMIC DNA]</scope>
    <source>
        <strain evidence="2 3">CBS 962.96</strain>
    </source>
</reference>
<evidence type="ECO:0000256" key="1">
    <source>
        <dbReference type="SAM" id="Phobius"/>
    </source>
</evidence>
<keyword evidence="1" id="KW-0812">Transmembrane</keyword>
<protein>
    <submittedName>
        <fullName evidence="2">Uncharacterized protein</fullName>
    </submittedName>
</protein>
<name>A0A4S8KT22_DENBC</name>
<evidence type="ECO:0000313" key="2">
    <source>
        <dbReference type="EMBL" id="THU78982.1"/>
    </source>
</evidence>
<dbReference type="Proteomes" id="UP000297245">
    <property type="component" value="Unassembled WGS sequence"/>
</dbReference>
<organism evidence="2 3">
    <name type="scientific">Dendrothele bispora (strain CBS 962.96)</name>
    <dbReference type="NCBI Taxonomy" id="1314807"/>
    <lineage>
        <taxon>Eukaryota</taxon>
        <taxon>Fungi</taxon>
        <taxon>Dikarya</taxon>
        <taxon>Basidiomycota</taxon>
        <taxon>Agaricomycotina</taxon>
        <taxon>Agaricomycetes</taxon>
        <taxon>Agaricomycetidae</taxon>
        <taxon>Agaricales</taxon>
        <taxon>Agaricales incertae sedis</taxon>
        <taxon>Dendrothele</taxon>
    </lineage>
</organism>
<dbReference type="EMBL" id="ML180099">
    <property type="protein sequence ID" value="THU78982.1"/>
    <property type="molecule type" value="Genomic_DNA"/>
</dbReference>
<keyword evidence="3" id="KW-1185">Reference proteome</keyword>
<sequence length="178" mass="19570">MAFLFLGVHGTLSITTFFLPGKSGTAVDLGNEDIPVKVLIWTGPLLATNVTATILTSYKAWCHYFILKKSFFKSRNPLTKVQKVLWLLAESGAISCILWIAYIVLGSACNESKYDPEAKLIYKAVMPVISFHAQMTALETTFPSPIQSSLPQDPQLQIESETSNLLTVEADLEIELGS</sequence>
<proteinExistence type="predicted"/>
<keyword evidence="1" id="KW-1133">Transmembrane helix</keyword>
<evidence type="ECO:0000313" key="3">
    <source>
        <dbReference type="Proteomes" id="UP000297245"/>
    </source>
</evidence>
<feature type="transmembrane region" description="Helical" evidence="1">
    <location>
        <begin position="83"/>
        <end position="105"/>
    </location>
</feature>
<gene>
    <name evidence="2" type="ORF">K435DRAFT_811092</name>
</gene>
<feature type="transmembrane region" description="Helical" evidence="1">
    <location>
        <begin position="39"/>
        <end position="62"/>
    </location>
</feature>
<keyword evidence="1" id="KW-0472">Membrane</keyword>
<dbReference type="AlphaFoldDB" id="A0A4S8KT22"/>